<dbReference type="PANTHER" id="PTHR44591:SF3">
    <property type="entry name" value="RESPONSE REGULATORY DOMAIN-CONTAINING PROTEIN"/>
    <property type="match status" value="1"/>
</dbReference>
<dbReference type="NCBIfam" id="NF045717">
    <property type="entry name" value="DVU0259_DivK"/>
    <property type="match status" value="1"/>
</dbReference>
<organism evidence="4 5">
    <name type="scientific">Desulfovibrio ferrophilus</name>
    <dbReference type="NCBI Taxonomy" id="241368"/>
    <lineage>
        <taxon>Bacteria</taxon>
        <taxon>Pseudomonadati</taxon>
        <taxon>Thermodesulfobacteriota</taxon>
        <taxon>Desulfovibrionia</taxon>
        <taxon>Desulfovibrionales</taxon>
        <taxon>Desulfovibrionaceae</taxon>
        <taxon>Desulfovibrio</taxon>
    </lineage>
</organism>
<name>A0A2Z6B3P2_9BACT</name>
<dbReference type="Gene3D" id="3.40.50.2300">
    <property type="match status" value="1"/>
</dbReference>
<dbReference type="PANTHER" id="PTHR44591">
    <property type="entry name" value="STRESS RESPONSE REGULATOR PROTEIN 1"/>
    <property type="match status" value="1"/>
</dbReference>
<proteinExistence type="predicted"/>
<protein>
    <submittedName>
        <fullName evidence="4">Response regulator receiver protein</fullName>
    </submittedName>
</protein>
<dbReference type="OrthoDB" id="5295285at2"/>
<gene>
    <name evidence="4" type="ORF">DFE_3357</name>
</gene>
<dbReference type="SUPFAM" id="SSF52172">
    <property type="entry name" value="CheY-like"/>
    <property type="match status" value="1"/>
</dbReference>
<sequence>MPKKILVVDDDQNIVDYLVTIFKDNGYETCEANDGDVALELLMEQKPDLVTLDLEMPKEWGPRFYRKMTQKPEFKDTPVIVISGLSGIHLAIKKAVATINKPFNPDEVIGIVKETIGE</sequence>
<dbReference type="InterPro" id="IPR054815">
    <property type="entry name" value="DVU0259-like"/>
</dbReference>
<keyword evidence="5" id="KW-1185">Reference proteome</keyword>
<keyword evidence="1 2" id="KW-0597">Phosphoprotein</keyword>
<dbReference type="Proteomes" id="UP000269883">
    <property type="component" value="Chromosome"/>
</dbReference>
<feature type="modified residue" description="4-aspartylphosphate" evidence="2">
    <location>
        <position position="53"/>
    </location>
</feature>
<dbReference type="InterPro" id="IPR011006">
    <property type="entry name" value="CheY-like_superfamily"/>
</dbReference>
<accession>A0A2Z6B3P2</accession>
<dbReference type="Pfam" id="PF00072">
    <property type="entry name" value="Response_reg"/>
    <property type="match status" value="1"/>
</dbReference>
<evidence type="ECO:0000256" key="2">
    <source>
        <dbReference type="PROSITE-ProRule" id="PRU00169"/>
    </source>
</evidence>
<evidence type="ECO:0000256" key="1">
    <source>
        <dbReference type="ARBA" id="ARBA00022553"/>
    </source>
</evidence>
<dbReference type="InterPro" id="IPR001789">
    <property type="entry name" value="Sig_transdc_resp-reg_receiver"/>
</dbReference>
<dbReference type="InterPro" id="IPR050595">
    <property type="entry name" value="Bact_response_regulator"/>
</dbReference>
<dbReference type="KEGG" id="dfl:DFE_3357"/>
<dbReference type="AlphaFoldDB" id="A0A2Z6B3P2"/>
<dbReference type="GO" id="GO:0000160">
    <property type="term" value="P:phosphorelay signal transduction system"/>
    <property type="evidence" value="ECO:0007669"/>
    <property type="project" value="InterPro"/>
</dbReference>
<evidence type="ECO:0000313" key="4">
    <source>
        <dbReference type="EMBL" id="BBD10083.1"/>
    </source>
</evidence>
<evidence type="ECO:0000259" key="3">
    <source>
        <dbReference type="PROSITE" id="PS50110"/>
    </source>
</evidence>
<feature type="domain" description="Response regulatory" evidence="3">
    <location>
        <begin position="4"/>
        <end position="116"/>
    </location>
</feature>
<dbReference type="EMBL" id="AP017378">
    <property type="protein sequence ID" value="BBD10083.1"/>
    <property type="molecule type" value="Genomic_DNA"/>
</dbReference>
<dbReference type="SMART" id="SM00448">
    <property type="entry name" value="REC"/>
    <property type="match status" value="1"/>
</dbReference>
<evidence type="ECO:0000313" key="5">
    <source>
        <dbReference type="Proteomes" id="UP000269883"/>
    </source>
</evidence>
<reference evidence="4 5" key="1">
    <citation type="journal article" date="2018" name="Sci. Adv.">
        <title>Multi-heme cytochromes provide a pathway for survival in energy-limited environments.</title>
        <authorList>
            <person name="Deng X."/>
            <person name="Dohmae N."/>
            <person name="Nealson K.H."/>
            <person name="Hashimoto K."/>
            <person name="Okamoto A."/>
        </authorList>
    </citation>
    <scope>NUCLEOTIDE SEQUENCE [LARGE SCALE GENOMIC DNA]</scope>
    <source>
        <strain evidence="4 5">IS5</strain>
    </source>
</reference>
<dbReference type="RefSeq" id="WP_126381167.1">
    <property type="nucleotide sequence ID" value="NZ_AP017378.1"/>
</dbReference>
<dbReference type="PROSITE" id="PS50110">
    <property type="entry name" value="RESPONSE_REGULATORY"/>
    <property type="match status" value="1"/>
</dbReference>